<organism evidence="7 8">
    <name type="scientific">Hebeloma cylindrosporum</name>
    <dbReference type="NCBI Taxonomy" id="76867"/>
    <lineage>
        <taxon>Eukaryota</taxon>
        <taxon>Fungi</taxon>
        <taxon>Dikarya</taxon>
        <taxon>Basidiomycota</taxon>
        <taxon>Agaricomycotina</taxon>
        <taxon>Agaricomycetes</taxon>
        <taxon>Agaricomycetidae</taxon>
        <taxon>Agaricales</taxon>
        <taxon>Agaricineae</taxon>
        <taxon>Hymenogastraceae</taxon>
        <taxon>Hebeloma</taxon>
    </lineage>
</organism>
<dbReference type="FunFam" id="3.40.50.1820:FF:000028">
    <property type="entry name" value="S9 family peptidase"/>
    <property type="match status" value="1"/>
</dbReference>
<evidence type="ECO:0000313" key="7">
    <source>
        <dbReference type="EMBL" id="KIM43099.1"/>
    </source>
</evidence>
<evidence type="ECO:0000256" key="5">
    <source>
        <dbReference type="ARBA" id="ARBA00032829"/>
    </source>
</evidence>
<dbReference type="Pfam" id="PF00326">
    <property type="entry name" value="Peptidase_S9"/>
    <property type="match status" value="1"/>
</dbReference>
<evidence type="ECO:0000313" key="8">
    <source>
        <dbReference type="Proteomes" id="UP000053424"/>
    </source>
</evidence>
<dbReference type="EMBL" id="KN831776">
    <property type="protein sequence ID" value="KIM43099.1"/>
    <property type="molecule type" value="Genomic_DNA"/>
</dbReference>
<proteinExistence type="inferred from homology"/>
<evidence type="ECO:0000256" key="4">
    <source>
        <dbReference type="ARBA" id="ARBA00022801"/>
    </source>
</evidence>
<keyword evidence="8" id="KW-1185">Reference proteome</keyword>
<feature type="domain" description="Peptidase S9 prolyl oligopeptidase catalytic" evidence="6">
    <location>
        <begin position="510"/>
        <end position="723"/>
    </location>
</feature>
<dbReference type="InterPro" id="IPR001375">
    <property type="entry name" value="Peptidase_S9_cat"/>
</dbReference>
<comment type="similarity">
    <text evidence="1">Belongs to the peptidase S9C family.</text>
</comment>
<dbReference type="Gene3D" id="3.40.50.1820">
    <property type="entry name" value="alpha/beta hydrolase"/>
    <property type="match status" value="1"/>
</dbReference>
<dbReference type="GO" id="GO:0004252">
    <property type="term" value="F:serine-type endopeptidase activity"/>
    <property type="evidence" value="ECO:0007669"/>
    <property type="project" value="TreeGrafter"/>
</dbReference>
<dbReference type="Proteomes" id="UP000053424">
    <property type="component" value="Unassembled WGS sequence"/>
</dbReference>
<dbReference type="SUPFAM" id="SSF53474">
    <property type="entry name" value="alpha/beta-Hydrolases"/>
    <property type="match status" value="1"/>
</dbReference>
<dbReference type="AlphaFoldDB" id="A0A0C3CG31"/>
<keyword evidence="3" id="KW-0732">Signal</keyword>
<dbReference type="OrthoDB" id="416344at2759"/>
<evidence type="ECO:0000256" key="1">
    <source>
        <dbReference type="ARBA" id="ARBA00010040"/>
    </source>
</evidence>
<name>A0A0C3CG31_HEBCY</name>
<accession>A0A0C3CG31</accession>
<dbReference type="PANTHER" id="PTHR42776:SF13">
    <property type="entry name" value="DIPEPTIDYL-PEPTIDASE 5"/>
    <property type="match status" value="1"/>
</dbReference>
<keyword evidence="2" id="KW-0645">Protease</keyword>
<dbReference type="PANTHER" id="PTHR42776">
    <property type="entry name" value="SERINE PEPTIDASE S9 FAMILY MEMBER"/>
    <property type="match status" value="1"/>
</dbReference>
<evidence type="ECO:0000256" key="3">
    <source>
        <dbReference type="ARBA" id="ARBA00022729"/>
    </source>
</evidence>
<evidence type="ECO:0000256" key="2">
    <source>
        <dbReference type="ARBA" id="ARBA00022670"/>
    </source>
</evidence>
<protein>
    <recommendedName>
        <fullName evidence="5">Dipeptidyl-peptidase V</fullName>
    </recommendedName>
</protein>
<evidence type="ECO:0000259" key="6">
    <source>
        <dbReference type="Pfam" id="PF00326"/>
    </source>
</evidence>
<reference evidence="7 8" key="1">
    <citation type="submission" date="2014-04" db="EMBL/GenBank/DDBJ databases">
        <authorList>
            <consortium name="DOE Joint Genome Institute"/>
            <person name="Kuo A."/>
            <person name="Gay G."/>
            <person name="Dore J."/>
            <person name="Kohler A."/>
            <person name="Nagy L.G."/>
            <person name="Floudas D."/>
            <person name="Copeland A."/>
            <person name="Barry K.W."/>
            <person name="Cichocki N."/>
            <person name="Veneault-Fourrey C."/>
            <person name="LaButti K."/>
            <person name="Lindquist E.A."/>
            <person name="Lipzen A."/>
            <person name="Lundell T."/>
            <person name="Morin E."/>
            <person name="Murat C."/>
            <person name="Sun H."/>
            <person name="Tunlid A."/>
            <person name="Henrissat B."/>
            <person name="Grigoriev I.V."/>
            <person name="Hibbett D.S."/>
            <person name="Martin F."/>
            <person name="Nordberg H.P."/>
            <person name="Cantor M.N."/>
            <person name="Hua S.X."/>
        </authorList>
    </citation>
    <scope>NUCLEOTIDE SEQUENCE [LARGE SCALE GENOMIC DNA]</scope>
    <source>
        <strain evidence="8">h7</strain>
    </source>
</reference>
<dbReference type="InterPro" id="IPR029058">
    <property type="entry name" value="AB_hydrolase_fold"/>
</dbReference>
<dbReference type="HOGENOM" id="CLU_008615_0_1_1"/>
<keyword evidence="4" id="KW-0378">Hydrolase</keyword>
<dbReference type="SUPFAM" id="SSF69322">
    <property type="entry name" value="Tricorn protease domain 2"/>
    <property type="match status" value="1"/>
</dbReference>
<dbReference type="STRING" id="686832.A0A0C3CG31"/>
<gene>
    <name evidence="7" type="ORF">M413DRAFT_443914</name>
</gene>
<reference evidence="8" key="2">
    <citation type="submission" date="2015-01" db="EMBL/GenBank/DDBJ databases">
        <title>Evolutionary Origins and Diversification of the Mycorrhizal Mutualists.</title>
        <authorList>
            <consortium name="DOE Joint Genome Institute"/>
            <consortium name="Mycorrhizal Genomics Consortium"/>
            <person name="Kohler A."/>
            <person name="Kuo A."/>
            <person name="Nagy L.G."/>
            <person name="Floudas D."/>
            <person name="Copeland A."/>
            <person name="Barry K.W."/>
            <person name="Cichocki N."/>
            <person name="Veneault-Fourrey C."/>
            <person name="LaButti K."/>
            <person name="Lindquist E.A."/>
            <person name="Lipzen A."/>
            <person name="Lundell T."/>
            <person name="Morin E."/>
            <person name="Murat C."/>
            <person name="Riley R."/>
            <person name="Ohm R."/>
            <person name="Sun H."/>
            <person name="Tunlid A."/>
            <person name="Henrissat B."/>
            <person name="Grigoriev I.V."/>
            <person name="Hibbett D.S."/>
            <person name="Martin F."/>
        </authorList>
    </citation>
    <scope>NUCLEOTIDE SEQUENCE [LARGE SCALE GENOMIC DNA]</scope>
    <source>
        <strain evidence="8">h7</strain>
    </source>
</reference>
<sequence length="725" mass="80525">MATQDADFAFKEAPDIFSPKDLIQLGRPGAAVANAEGDLAFVPYSKYSLEDKKNQKSVFVVSLGGDGKTAHIPLEKGGEFFWLAQNTLAQVVEGDLGSDIYAYQIAFSSQTDEDNKSYPAPALVGSIPSKSASNFRYNPATGNLVFSAEVYPDGNLTTVAEQDKQWAERGNNAFVYDTTYVRHWDVWQGKKGSQLFSVKISKGQDGLWAASNDFKSPLQGTKHYSPVAPFGGTDDFDASATHIVYTTKDPQLPEAWHTKQNVYIVPIDGTDKPVELTSGKQGATHAPVFNTQGSKVAWLELDKDGYESDRAKIVIYDLEKQVRFTVTQSWDRSPDALAFSKDDDFLYLTAGDEAKVKVFALQVPPTPSHSTTHPKLDSKYTTPVAITHTKAASGLQTLPGGSLIFSQSSLTSPNDVFIVRDLKSLEATILSGDAAASANVKPEKLTRFTEADLKDKGLSEGEEIWFKGALNKKVQGWVLKPKGWKEGEKKKWPALLLIHGGPQGAWEDQWSTRWNPNIFTQQGYFVVALNPTGSTTFGQEFTDAIAEDWGGKPFVDMINGWKHVLTQYPEIDADRAVAAGASWGGYAINWIQGHPEFGFNFKALVCHDGVFDSNYNGYSTDELFFFNHEWGGRPWDPTSKKLSEKYSPSNFVHKWSTPQLLIHGSKDFRLPETESIAAFHALQQLGIRSRLVIFPDENHWVLDHGNSLKWHYEVLRWFNEFVGDK</sequence>
<dbReference type="GO" id="GO:0006508">
    <property type="term" value="P:proteolysis"/>
    <property type="evidence" value="ECO:0007669"/>
    <property type="project" value="UniProtKB-KW"/>
</dbReference>